<accession>A0A164UYH8</accession>
<dbReference type="EMBL" id="KV419406">
    <property type="protein sequence ID" value="KZS93649.1"/>
    <property type="molecule type" value="Genomic_DNA"/>
</dbReference>
<sequence length="138" mass="15443">MKLIIAFLDLSLAQSPSTTSDSASEEDESKTRNGLEDAAMLRLLAVDCSLIFSRTSPHDSSIIDAHVRGSHHRNHLRWGHVHSMNPCLLIPSAQQALLRRHRERSLPSYCEDSVLSLWVCGHSETSRAQSEKKLELCL</sequence>
<keyword evidence="2" id="KW-1185">Reference proteome</keyword>
<proteinExistence type="predicted"/>
<organism evidence="1 2">
    <name type="scientific">Sistotremastrum niveocremeum HHB9708</name>
    <dbReference type="NCBI Taxonomy" id="1314777"/>
    <lineage>
        <taxon>Eukaryota</taxon>
        <taxon>Fungi</taxon>
        <taxon>Dikarya</taxon>
        <taxon>Basidiomycota</taxon>
        <taxon>Agaricomycotina</taxon>
        <taxon>Agaricomycetes</taxon>
        <taxon>Sistotremastrales</taxon>
        <taxon>Sistotremastraceae</taxon>
        <taxon>Sertulicium</taxon>
        <taxon>Sertulicium niveocremeum</taxon>
    </lineage>
</organism>
<protein>
    <submittedName>
        <fullName evidence="1">Uncharacterized protein</fullName>
    </submittedName>
</protein>
<name>A0A164UYH8_9AGAM</name>
<evidence type="ECO:0000313" key="1">
    <source>
        <dbReference type="EMBL" id="KZS93649.1"/>
    </source>
</evidence>
<evidence type="ECO:0000313" key="2">
    <source>
        <dbReference type="Proteomes" id="UP000076722"/>
    </source>
</evidence>
<dbReference type="AlphaFoldDB" id="A0A164UYH8"/>
<reference evidence="1 2" key="1">
    <citation type="journal article" date="2016" name="Mol. Biol. Evol.">
        <title>Comparative Genomics of Early-Diverging Mushroom-Forming Fungi Provides Insights into the Origins of Lignocellulose Decay Capabilities.</title>
        <authorList>
            <person name="Nagy L.G."/>
            <person name="Riley R."/>
            <person name="Tritt A."/>
            <person name="Adam C."/>
            <person name="Daum C."/>
            <person name="Floudas D."/>
            <person name="Sun H."/>
            <person name="Yadav J.S."/>
            <person name="Pangilinan J."/>
            <person name="Larsson K.H."/>
            <person name="Matsuura K."/>
            <person name="Barry K."/>
            <person name="Labutti K."/>
            <person name="Kuo R."/>
            <person name="Ohm R.A."/>
            <person name="Bhattacharya S.S."/>
            <person name="Shirouzu T."/>
            <person name="Yoshinaga Y."/>
            <person name="Martin F.M."/>
            <person name="Grigoriev I.V."/>
            <person name="Hibbett D.S."/>
        </authorList>
    </citation>
    <scope>NUCLEOTIDE SEQUENCE [LARGE SCALE GENOMIC DNA]</scope>
    <source>
        <strain evidence="1 2">HHB9708</strain>
    </source>
</reference>
<gene>
    <name evidence="1" type="ORF">SISNIDRAFT_64803</name>
</gene>
<dbReference type="Proteomes" id="UP000076722">
    <property type="component" value="Unassembled WGS sequence"/>
</dbReference>